<dbReference type="SUPFAM" id="SSF49265">
    <property type="entry name" value="Fibronectin type III"/>
    <property type="match status" value="1"/>
</dbReference>
<dbReference type="InterPro" id="IPR013783">
    <property type="entry name" value="Ig-like_fold"/>
</dbReference>
<dbReference type="AlphaFoldDB" id="A0A3Q4H534"/>
<sequence length="107" mass="12024">AGWGPKRRAQQRSFFCVCFSILAPRNAEEFKSIGQNETSIKLQWKTVPNSDSFILLFNEGEINIKNSIKEYTVSDLTDGTRYTFTLFTVFGNVRSSGVNCIAVTGKM</sequence>
<reference evidence="2" key="2">
    <citation type="submission" date="2025-09" db="UniProtKB">
        <authorList>
            <consortium name="Ensembl"/>
        </authorList>
    </citation>
    <scope>IDENTIFICATION</scope>
</reference>
<dbReference type="Bgee" id="ENSNBRG00000011643">
    <property type="expression patterns" value="Expressed in mesonephros and 5 other cell types or tissues"/>
</dbReference>
<dbReference type="Proteomes" id="UP000261580">
    <property type="component" value="Unassembled WGS sequence"/>
</dbReference>
<dbReference type="Pfam" id="PF00041">
    <property type="entry name" value="fn3"/>
    <property type="match status" value="1"/>
</dbReference>
<proteinExistence type="predicted"/>
<accession>A0A3Q4H534</accession>
<protein>
    <recommendedName>
        <fullName evidence="1">Fibronectin type-III domain-containing protein</fullName>
    </recommendedName>
</protein>
<dbReference type="SMART" id="SM00060">
    <property type="entry name" value="FN3"/>
    <property type="match status" value="1"/>
</dbReference>
<reference evidence="2" key="1">
    <citation type="submission" date="2025-08" db="UniProtKB">
        <authorList>
            <consortium name="Ensembl"/>
        </authorList>
    </citation>
    <scope>IDENTIFICATION</scope>
</reference>
<dbReference type="OMA" id="NEPVNHT"/>
<keyword evidence="3" id="KW-1185">Reference proteome</keyword>
<feature type="domain" description="Fibronectin type-III" evidence="1">
    <location>
        <begin position="23"/>
        <end position="107"/>
    </location>
</feature>
<dbReference type="CDD" id="cd00063">
    <property type="entry name" value="FN3"/>
    <property type="match status" value="1"/>
</dbReference>
<dbReference type="InterPro" id="IPR036116">
    <property type="entry name" value="FN3_sf"/>
</dbReference>
<dbReference type="Gene3D" id="2.60.40.10">
    <property type="entry name" value="Immunoglobulins"/>
    <property type="match status" value="1"/>
</dbReference>
<evidence type="ECO:0000259" key="1">
    <source>
        <dbReference type="PROSITE" id="PS50853"/>
    </source>
</evidence>
<dbReference type="PROSITE" id="PS50853">
    <property type="entry name" value="FN3"/>
    <property type="match status" value="1"/>
</dbReference>
<organism evidence="2 3">
    <name type="scientific">Neolamprologus brichardi</name>
    <name type="common">Fairy cichlid</name>
    <name type="synonym">Lamprologus brichardi</name>
    <dbReference type="NCBI Taxonomy" id="32507"/>
    <lineage>
        <taxon>Eukaryota</taxon>
        <taxon>Metazoa</taxon>
        <taxon>Chordata</taxon>
        <taxon>Craniata</taxon>
        <taxon>Vertebrata</taxon>
        <taxon>Euteleostomi</taxon>
        <taxon>Actinopterygii</taxon>
        <taxon>Neopterygii</taxon>
        <taxon>Teleostei</taxon>
        <taxon>Neoteleostei</taxon>
        <taxon>Acanthomorphata</taxon>
        <taxon>Ovalentaria</taxon>
        <taxon>Cichlomorphae</taxon>
        <taxon>Cichliformes</taxon>
        <taxon>Cichlidae</taxon>
        <taxon>African cichlids</taxon>
        <taxon>Pseudocrenilabrinae</taxon>
        <taxon>Lamprologini</taxon>
        <taxon>Neolamprologus</taxon>
    </lineage>
</organism>
<dbReference type="InterPro" id="IPR003961">
    <property type="entry name" value="FN3_dom"/>
</dbReference>
<dbReference type="Ensembl" id="ENSNBRT00000015441.1">
    <property type="protein sequence ID" value="ENSNBRP00000015028.1"/>
    <property type="gene ID" value="ENSNBRG00000011643.1"/>
</dbReference>
<dbReference type="GeneTree" id="ENSGT00440000035843"/>
<name>A0A3Q4H534_NEOBR</name>
<evidence type="ECO:0000313" key="2">
    <source>
        <dbReference type="Ensembl" id="ENSNBRP00000015028.1"/>
    </source>
</evidence>
<evidence type="ECO:0000313" key="3">
    <source>
        <dbReference type="Proteomes" id="UP000261580"/>
    </source>
</evidence>